<protein>
    <submittedName>
        <fullName evidence="1">Uncharacterized protein</fullName>
    </submittedName>
</protein>
<dbReference type="Proteomes" id="UP000238322">
    <property type="component" value="Unassembled WGS sequence"/>
</dbReference>
<evidence type="ECO:0000313" key="2">
    <source>
        <dbReference type="Proteomes" id="UP000238322"/>
    </source>
</evidence>
<gene>
    <name evidence="1" type="ORF">C5Y83_17310</name>
</gene>
<dbReference type="OrthoDB" id="273007at2"/>
<name>A0A2S8FIM9_9BACT</name>
<accession>A0A2S8FIM9</accession>
<dbReference type="AlphaFoldDB" id="A0A2S8FIM9"/>
<reference evidence="1 2" key="1">
    <citation type="submission" date="2018-02" db="EMBL/GenBank/DDBJ databases">
        <title>Comparative genomes isolates from brazilian mangrove.</title>
        <authorList>
            <person name="Araujo J.E."/>
            <person name="Taketani R.G."/>
            <person name="Silva M.C.P."/>
            <person name="Loureco M.V."/>
            <person name="Andreote F.D."/>
        </authorList>
    </citation>
    <scope>NUCLEOTIDE SEQUENCE [LARGE SCALE GENOMIC DNA]</scope>
    <source>
        <strain evidence="1 2">Hex-1 MGV</strain>
    </source>
</reference>
<proteinExistence type="predicted"/>
<dbReference type="RefSeq" id="WP_105331020.1">
    <property type="nucleotide sequence ID" value="NZ_PUHY01000012.1"/>
</dbReference>
<comment type="caution">
    <text evidence="1">The sequence shown here is derived from an EMBL/GenBank/DDBJ whole genome shotgun (WGS) entry which is preliminary data.</text>
</comment>
<evidence type="ECO:0000313" key="1">
    <source>
        <dbReference type="EMBL" id="PQO32007.1"/>
    </source>
</evidence>
<sequence>MDELSNLAERFSASPDAIWNKLRPAIDNKMLRDIAMADYGNGADQAYDLLRVIRDRGELPQPLPSQLDEVLHLTRWCDPDRPEKSPFAPGPTGQNGHLTRLFACAILLRAADTPACLYRHDSYDSTIAQALQSSKALGHDFDLALGQYLAWRLSQDEPLGELSYSLLGLLIVLLRTQPRQEIEPLVEHLAEILKRHEELVQAINGPLHSTEPCPSEFSIQQGFWKPLAKELNGYAEKINSPELRERLQFIALTLEE</sequence>
<dbReference type="EMBL" id="PUHY01000012">
    <property type="protein sequence ID" value="PQO32007.1"/>
    <property type="molecule type" value="Genomic_DNA"/>
</dbReference>
<organism evidence="1 2">
    <name type="scientific">Blastopirellula marina</name>
    <dbReference type="NCBI Taxonomy" id="124"/>
    <lineage>
        <taxon>Bacteria</taxon>
        <taxon>Pseudomonadati</taxon>
        <taxon>Planctomycetota</taxon>
        <taxon>Planctomycetia</taxon>
        <taxon>Pirellulales</taxon>
        <taxon>Pirellulaceae</taxon>
        <taxon>Blastopirellula</taxon>
    </lineage>
</organism>